<dbReference type="EMBL" id="JACIFX010000001">
    <property type="protein sequence ID" value="MBB4226504.1"/>
    <property type="molecule type" value="Genomic_DNA"/>
</dbReference>
<evidence type="ECO:0000313" key="1">
    <source>
        <dbReference type="EMBL" id="MBB4226504.1"/>
    </source>
</evidence>
<sequence>MTELEHEICGLLPLVKIYLKSNDGGYTPDAYRGHSKYHLVGNVLAATSDRPRTTHWSSWRAYSAIDYSILYSPELKSIRPWSLARRWALSG</sequence>
<gene>
    <name evidence="1" type="ORF">GGD56_000324</name>
</gene>
<comment type="caution">
    <text evidence="1">The sequence shown here is derived from an EMBL/GenBank/DDBJ whole genome shotgun (WGS) entry which is preliminary data.</text>
</comment>
<reference evidence="1 2" key="1">
    <citation type="submission" date="2020-08" db="EMBL/GenBank/DDBJ databases">
        <title>Genomic Encyclopedia of Type Strains, Phase IV (KMG-V): Genome sequencing to study the core and pangenomes of soil and plant-associated prokaryotes.</title>
        <authorList>
            <person name="Whitman W."/>
        </authorList>
    </citation>
    <scope>NUCLEOTIDE SEQUENCE [LARGE SCALE GENOMIC DNA]</scope>
    <source>
        <strain evidence="1 2">SEMIA 4087</strain>
    </source>
</reference>
<protein>
    <submittedName>
        <fullName evidence="1">Uncharacterized protein</fullName>
    </submittedName>
</protein>
<keyword evidence="2" id="KW-1185">Reference proteome</keyword>
<dbReference type="Proteomes" id="UP000551353">
    <property type="component" value="Unassembled WGS sequence"/>
</dbReference>
<organism evidence="1 2">
    <name type="scientific">Rhizobium mongolense</name>
    <dbReference type="NCBI Taxonomy" id="57676"/>
    <lineage>
        <taxon>Bacteria</taxon>
        <taxon>Pseudomonadati</taxon>
        <taxon>Pseudomonadota</taxon>
        <taxon>Alphaproteobacteria</taxon>
        <taxon>Hyphomicrobiales</taxon>
        <taxon>Rhizobiaceae</taxon>
        <taxon>Rhizobium/Agrobacterium group</taxon>
        <taxon>Rhizobium</taxon>
    </lineage>
</organism>
<accession>A0ABR6IFZ6</accession>
<evidence type="ECO:0000313" key="2">
    <source>
        <dbReference type="Proteomes" id="UP000551353"/>
    </source>
</evidence>
<dbReference type="RefSeq" id="WP_145611663.1">
    <property type="nucleotide sequence ID" value="NZ_JACIFX010000001.1"/>
</dbReference>
<proteinExistence type="predicted"/>
<name>A0ABR6IFZ6_9HYPH</name>